<proteinExistence type="predicted"/>
<gene>
    <name evidence="1" type="ORF">QLQ12_29245</name>
</gene>
<sequence>MDFPAWHGPPRDILGHPAPIAQFVARSEHAVVALQQFIAYPEGCGITLRITARRGSLPETVWGRLYGPHGEMDPDLRFGVRFPDGSRATPVDNAFPGWARPTDRPEPPMLVDVASESGSSADSYGCDRQMWLWPLPPPGPFEFVVEWQSMGIDMTAVTVDGTAIARAAEKAQPYWP</sequence>
<evidence type="ECO:0000313" key="2">
    <source>
        <dbReference type="Proteomes" id="UP001241758"/>
    </source>
</evidence>
<protein>
    <submittedName>
        <fullName evidence="1">Uncharacterized protein</fullName>
    </submittedName>
</protein>
<dbReference type="RefSeq" id="WP_282763781.1">
    <property type="nucleotide sequence ID" value="NZ_JASCTH010000021.1"/>
</dbReference>
<evidence type="ECO:0000313" key="1">
    <source>
        <dbReference type="EMBL" id="MDI6102712.1"/>
    </source>
</evidence>
<name>A0ABT6WSK6_9ACTN</name>
<organism evidence="1 2">
    <name type="scientific">Actinoplanes sandaracinus</name>
    <dbReference type="NCBI Taxonomy" id="3045177"/>
    <lineage>
        <taxon>Bacteria</taxon>
        <taxon>Bacillati</taxon>
        <taxon>Actinomycetota</taxon>
        <taxon>Actinomycetes</taxon>
        <taxon>Micromonosporales</taxon>
        <taxon>Micromonosporaceae</taxon>
        <taxon>Actinoplanes</taxon>
    </lineage>
</organism>
<accession>A0ABT6WSK6</accession>
<dbReference type="Proteomes" id="UP001241758">
    <property type="component" value="Unassembled WGS sequence"/>
</dbReference>
<dbReference type="EMBL" id="JASCTH010000021">
    <property type="protein sequence ID" value="MDI6102712.1"/>
    <property type="molecule type" value="Genomic_DNA"/>
</dbReference>
<keyword evidence="2" id="KW-1185">Reference proteome</keyword>
<reference evidence="1 2" key="1">
    <citation type="submission" date="2023-05" db="EMBL/GenBank/DDBJ databases">
        <title>Actinoplanes sp. NEAU-A12 genome sequencing.</title>
        <authorList>
            <person name="Wang Z.-S."/>
        </authorList>
    </citation>
    <scope>NUCLEOTIDE SEQUENCE [LARGE SCALE GENOMIC DNA]</scope>
    <source>
        <strain evidence="1 2">NEAU-A12</strain>
    </source>
</reference>
<comment type="caution">
    <text evidence="1">The sequence shown here is derived from an EMBL/GenBank/DDBJ whole genome shotgun (WGS) entry which is preliminary data.</text>
</comment>